<accession>A0AAV8S1T5</accession>
<protein>
    <submittedName>
        <fullName evidence="2">Uncharacterized protein</fullName>
    </submittedName>
</protein>
<gene>
    <name evidence="2" type="ORF">OPV22_003866</name>
</gene>
<reference evidence="2 3" key="1">
    <citation type="submission" date="2022-12" db="EMBL/GenBank/DDBJ databases">
        <title>Chromosome-scale assembly of the Ensete ventricosum genome.</title>
        <authorList>
            <person name="Dussert Y."/>
            <person name="Stocks J."/>
            <person name="Wendawek A."/>
            <person name="Woldeyes F."/>
            <person name="Nichols R.A."/>
            <person name="Borrell J.S."/>
        </authorList>
    </citation>
    <scope>NUCLEOTIDE SEQUENCE [LARGE SCALE GENOMIC DNA]</scope>
    <source>
        <strain evidence="3">cv. Maze</strain>
        <tissue evidence="2">Seeds</tissue>
    </source>
</reference>
<evidence type="ECO:0000313" key="3">
    <source>
        <dbReference type="Proteomes" id="UP001222027"/>
    </source>
</evidence>
<keyword evidence="3" id="KW-1185">Reference proteome</keyword>
<comment type="caution">
    <text evidence="2">The sequence shown here is derived from an EMBL/GenBank/DDBJ whole genome shotgun (WGS) entry which is preliminary data.</text>
</comment>
<name>A0AAV8S1T5_ENSVE</name>
<dbReference type="Proteomes" id="UP001222027">
    <property type="component" value="Unassembled WGS sequence"/>
</dbReference>
<dbReference type="EMBL" id="JAQQAF010000001">
    <property type="protein sequence ID" value="KAJ8513432.1"/>
    <property type="molecule type" value="Genomic_DNA"/>
</dbReference>
<proteinExistence type="predicted"/>
<feature type="region of interest" description="Disordered" evidence="1">
    <location>
        <begin position="1"/>
        <end position="28"/>
    </location>
</feature>
<sequence length="111" mass="12391">MDLNRDGPSIESRDVVDTTNTGINTDEERSMVQFASEKTSTFQQEEVGNEYDMYTRRNTRKIHNFSGKKSPCTGACLLCGIAQIRRPPPPLLPAVLSSLVLAVSKFELEKI</sequence>
<organism evidence="2 3">
    <name type="scientific">Ensete ventricosum</name>
    <name type="common">Abyssinian banana</name>
    <name type="synonym">Musa ensete</name>
    <dbReference type="NCBI Taxonomy" id="4639"/>
    <lineage>
        <taxon>Eukaryota</taxon>
        <taxon>Viridiplantae</taxon>
        <taxon>Streptophyta</taxon>
        <taxon>Embryophyta</taxon>
        <taxon>Tracheophyta</taxon>
        <taxon>Spermatophyta</taxon>
        <taxon>Magnoliopsida</taxon>
        <taxon>Liliopsida</taxon>
        <taxon>Zingiberales</taxon>
        <taxon>Musaceae</taxon>
        <taxon>Ensete</taxon>
    </lineage>
</organism>
<dbReference type="AlphaFoldDB" id="A0AAV8S1T5"/>
<evidence type="ECO:0000256" key="1">
    <source>
        <dbReference type="SAM" id="MobiDB-lite"/>
    </source>
</evidence>
<evidence type="ECO:0000313" key="2">
    <source>
        <dbReference type="EMBL" id="KAJ8513432.1"/>
    </source>
</evidence>